<protein>
    <submittedName>
        <fullName evidence="2">TlpA family protein disulfide reductase</fullName>
    </submittedName>
</protein>
<dbReference type="GO" id="GO:0016491">
    <property type="term" value="F:oxidoreductase activity"/>
    <property type="evidence" value="ECO:0007669"/>
    <property type="project" value="InterPro"/>
</dbReference>
<dbReference type="CDD" id="cd02966">
    <property type="entry name" value="TlpA_like_family"/>
    <property type="match status" value="1"/>
</dbReference>
<name>A0A7C4LPI9_9PLAN</name>
<dbReference type="AlphaFoldDB" id="A0A7C4LPI9"/>
<dbReference type="SUPFAM" id="SSF52833">
    <property type="entry name" value="Thioredoxin-like"/>
    <property type="match status" value="1"/>
</dbReference>
<evidence type="ECO:0000313" key="2">
    <source>
        <dbReference type="EMBL" id="HGT40818.1"/>
    </source>
</evidence>
<gene>
    <name evidence="2" type="ORF">ENS64_16355</name>
</gene>
<evidence type="ECO:0000259" key="1">
    <source>
        <dbReference type="Pfam" id="PF00578"/>
    </source>
</evidence>
<dbReference type="EMBL" id="DSVQ01000018">
    <property type="protein sequence ID" value="HGT40818.1"/>
    <property type="molecule type" value="Genomic_DNA"/>
</dbReference>
<sequence>MNPCLAVVLLNIGWSAVPFGTEVHYSGTVAQSASTGRSTVKTFALSLMIVPGENAAAEMIFQVEERGGGGFAWPERFGRAPATDGQAIRILQTFEGHDYALPLRPPVFEFLDRLQPESQWSVGQHQYACVRATNRGGRDCWLVEAALDRGRRQTLHVEQASGLLVSLEERFFLGRGDPFELTLQLESTRRLSPADMERHVTAAQALLALQQQLGRGSLPRPPELTADQAALVEAALPKLQQTAVETGWRRLVETIERDLQQQKRRLLGIQGLTQKYVGQSAELPDLKLLTGATRNAADGKDQVLVLHFWEYSGDKLVEPYGQVGYLDFLHQRRHKLGVQVLGIAVDERFKDPAQRAAATRTVRKLQEFMNLSYAIALDDGTLLQAFGDPRTLGAALPLWVVIGSDGKITHYQVGYYDILPDEGLKPLDAAVIAALKQRASGK</sequence>
<dbReference type="Gene3D" id="3.40.30.10">
    <property type="entry name" value="Glutaredoxin"/>
    <property type="match status" value="1"/>
</dbReference>
<organism evidence="2">
    <name type="scientific">Schlesneria paludicola</name>
    <dbReference type="NCBI Taxonomy" id="360056"/>
    <lineage>
        <taxon>Bacteria</taxon>
        <taxon>Pseudomonadati</taxon>
        <taxon>Planctomycetota</taxon>
        <taxon>Planctomycetia</taxon>
        <taxon>Planctomycetales</taxon>
        <taxon>Planctomycetaceae</taxon>
        <taxon>Schlesneria</taxon>
    </lineage>
</organism>
<comment type="caution">
    <text evidence="2">The sequence shown here is derived from an EMBL/GenBank/DDBJ whole genome shotgun (WGS) entry which is preliminary data.</text>
</comment>
<proteinExistence type="predicted"/>
<dbReference type="InterPro" id="IPR000866">
    <property type="entry name" value="AhpC/TSA"/>
</dbReference>
<dbReference type="Pfam" id="PF00578">
    <property type="entry name" value="AhpC-TSA"/>
    <property type="match status" value="1"/>
</dbReference>
<reference evidence="2" key="1">
    <citation type="journal article" date="2020" name="mSystems">
        <title>Genome- and Community-Level Interaction Insights into Carbon Utilization and Element Cycling Functions of Hydrothermarchaeota in Hydrothermal Sediment.</title>
        <authorList>
            <person name="Zhou Z."/>
            <person name="Liu Y."/>
            <person name="Xu W."/>
            <person name="Pan J."/>
            <person name="Luo Z.H."/>
            <person name="Li M."/>
        </authorList>
    </citation>
    <scope>NUCLEOTIDE SEQUENCE [LARGE SCALE GENOMIC DNA]</scope>
    <source>
        <strain evidence="2">SpSt-508</strain>
    </source>
</reference>
<dbReference type="InterPro" id="IPR036249">
    <property type="entry name" value="Thioredoxin-like_sf"/>
</dbReference>
<accession>A0A7C4LPI9</accession>
<feature type="domain" description="Alkyl hydroperoxide reductase subunit C/ Thiol specific antioxidant" evidence="1">
    <location>
        <begin position="283"/>
        <end position="410"/>
    </location>
</feature>
<dbReference type="GO" id="GO:0016209">
    <property type="term" value="F:antioxidant activity"/>
    <property type="evidence" value="ECO:0007669"/>
    <property type="project" value="InterPro"/>
</dbReference>